<dbReference type="STRING" id="1088818.A0A2I0ASA4"/>
<dbReference type="PROSITE" id="PS00748">
    <property type="entry name" value="F_ACTIN_CAPPING_A_1"/>
    <property type="match status" value="1"/>
</dbReference>
<keyword evidence="4 5" id="KW-0009">Actin-binding</keyword>
<comment type="function">
    <text evidence="5">F-actin-capping proteins bind in a Ca(2+)-independent manner to the fast growing ends of actin filaments (barbed end) thereby blocking the exchange of subunits at these ends. Unlike other capping proteins (such as gelsolin and severin), these proteins do not sever actin filaments.</text>
</comment>
<evidence type="ECO:0000313" key="7">
    <source>
        <dbReference type="Proteomes" id="UP000236161"/>
    </source>
</evidence>
<evidence type="ECO:0000256" key="1">
    <source>
        <dbReference type="ARBA" id="ARBA00010479"/>
    </source>
</evidence>
<comment type="similarity">
    <text evidence="1 5">Belongs to the F-actin-capping protein alpha subunit family.</text>
</comment>
<gene>
    <name evidence="6" type="ORF">AXF42_Ash013937</name>
</gene>
<dbReference type="Pfam" id="PF01267">
    <property type="entry name" value="F-actin_cap_A"/>
    <property type="match status" value="1"/>
</dbReference>
<dbReference type="PRINTS" id="PR00191">
    <property type="entry name" value="FACTINCAPA"/>
</dbReference>
<evidence type="ECO:0000256" key="2">
    <source>
        <dbReference type="ARBA" id="ARBA00014038"/>
    </source>
</evidence>
<accession>A0A2I0ASA4</accession>
<evidence type="ECO:0000256" key="3">
    <source>
        <dbReference type="ARBA" id="ARBA00022467"/>
    </source>
</evidence>
<proteinExistence type="inferred from homology"/>
<evidence type="ECO:0000256" key="5">
    <source>
        <dbReference type="RuleBase" id="RU365077"/>
    </source>
</evidence>
<dbReference type="Proteomes" id="UP000236161">
    <property type="component" value="Unassembled WGS sequence"/>
</dbReference>
<dbReference type="InterPro" id="IPR037282">
    <property type="entry name" value="CapZ_alpha/beta"/>
</dbReference>
<dbReference type="Gene3D" id="3.90.1150.210">
    <property type="entry name" value="F-actin capping protein, beta subunit"/>
    <property type="match status" value="1"/>
</dbReference>
<protein>
    <recommendedName>
        <fullName evidence="2 5">F-actin-capping protein subunit alpha</fullName>
    </recommendedName>
</protein>
<dbReference type="GO" id="GO:0030863">
    <property type="term" value="C:cortical cytoskeleton"/>
    <property type="evidence" value="ECO:0007669"/>
    <property type="project" value="TreeGrafter"/>
</dbReference>
<dbReference type="PANTHER" id="PTHR10653">
    <property type="entry name" value="F-ACTIN-CAPPING PROTEIN SUBUNIT ALPHA"/>
    <property type="match status" value="1"/>
</dbReference>
<dbReference type="Gene3D" id="3.30.1140.60">
    <property type="entry name" value="F-actin capping protein, alpha subunit"/>
    <property type="match status" value="1"/>
</dbReference>
<dbReference type="PANTHER" id="PTHR10653:SF0">
    <property type="entry name" value="F-ACTIN-CAPPING PROTEIN SUBUNIT ALPHA"/>
    <property type="match status" value="1"/>
</dbReference>
<dbReference type="AlphaFoldDB" id="A0A2I0ASA4"/>
<evidence type="ECO:0000256" key="4">
    <source>
        <dbReference type="ARBA" id="ARBA00023203"/>
    </source>
</evidence>
<keyword evidence="7" id="KW-1185">Reference proteome</keyword>
<name>A0A2I0ASA4_9ASPA</name>
<dbReference type="InterPro" id="IPR002189">
    <property type="entry name" value="CapZ_alpha"/>
</dbReference>
<evidence type="ECO:0000313" key="6">
    <source>
        <dbReference type="EMBL" id="PKA58431.1"/>
    </source>
</evidence>
<dbReference type="InterPro" id="IPR042489">
    <property type="entry name" value="CapZ_alpha_1"/>
</dbReference>
<dbReference type="FunFam" id="3.30.1140.60:FF:000003">
    <property type="entry name" value="F-actin-capping protein subunit alpha"/>
    <property type="match status" value="1"/>
</dbReference>
<sequence>MADEGDGPKDRELTEKEKKEIAKWFLANAPTGEIQYVAKDVRALIADDHLYGTAAAEAFPLFNKAHLVVLEMPNRSGDVIISSFGEIDKDKYLDPRTAQVATVDHVKQICTKVRPATDEELSSAYVEDFRFAVDSELCKYVVDTYPKGASSVYCTRGKDVDGPGADFDLAVVISASKTSPQNFCNGSWRSIWTLEFKDDLQSVEVNGKIQVVAHYFEEGNVQLDAKNECRDSTILQSPDDCAIALTSIICHHEAEYMASLEEAYLHLPDTTFKDLRRKLPVTRTLFPWQNTLQFSLNRDISREFGIGK</sequence>
<dbReference type="FunFam" id="3.90.1150.210:FF:000003">
    <property type="entry name" value="F-actin-capping protein subunit alpha"/>
    <property type="match status" value="1"/>
</dbReference>
<dbReference type="InterPro" id="IPR042276">
    <property type="entry name" value="CapZ_alpha/beta_2"/>
</dbReference>
<reference evidence="6 7" key="1">
    <citation type="journal article" date="2017" name="Nature">
        <title>The Apostasia genome and the evolution of orchids.</title>
        <authorList>
            <person name="Zhang G.Q."/>
            <person name="Liu K.W."/>
            <person name="Li Z."/>
            <person name="Lohaus R."/>
            <person name="Hsiao Y.Y."/>
            <person name="Niu S.C."/>
            <person name="Wang J.Y."/>
            <person name="Lin Y.C."/>
            <person name="Xu Q."/>
            <person name="Chen L.J."/>
            <person name="Yoshida K."/>
            <person name="Fujiwara S."/>
            <person name="Wang Z.W."/>
            <person name="Zhang Y.Q."/>
            <person name="Mitsuda N."/>
            <person name="Wang M."/>
            <person name="Liu G.H."/>
            <person name="Pecoraro L."/>
            <person name="Huang H.X."/>
            <person name="Xiao X.J."/>
            <person name="Lin M."/>
            <person name="Wu X.Y."/>
            <person name="Wu W.L."/>
            <person name="Chen Y.Y."/>
            <person name="Chang S.B."/>
            <person name="Sakamoto S."/>
            <person name="Ohme-Takagi M."/>
            <person name="Yagi M."/>
            <person name="Zeng S.J."/>
            <person name="Shen C.Y."/>
            <person name="Yeh C.M."/>
            <person name="Luo Y.B."/>
            <person name="Tsai W.C."/>
            <person name="Van de Peer Y."/>
            <person name="Liu Z.J."/>
        </authorList>
    </citation>
    <scope>NUCLEOTIDE SEQUENCE [LARGE SCALE GENOMIC DNA]</scope>
    <source>
        <strain evidence="7">cv. Shenzhen</strain>
        <tissue evidence="6">Stem</tissue>
    </source>
</reference>
<dbReference type="OrthoDB" id="340550at2759"/>
<dbReference type="EMBL" id="KZ451953">
    <property type="protein sequence ID" value="PKA58431.1"/>
    <property type="molecule type" value="Genomic_DNA"/>
</dbReference>
<dbReference type="SUPFAM" id="SSF90096">
    <property type="entry name" value="Subunits of heterodimeric actin filament capping protein Capz"/>
    <property type="match status" value="1"/>
</dbReference>
<dbReference type="PROSITE" id="PS00749">
    <property type="entry name" value="F_ACTIN_CAPPING_A_2"/>
    <property type="match status" value="1"/>
</dbReference>
<keyword evidence="3 5" id="KW-0117">Actin capping</keyword>
<dbReference type="GO" id="GO:0051016">
    <property type="term" value="P:barbed-end actin filament capping"/>
    <property type="evidence" value="ECO:0007669"/>
    <property type="project" value="UniProtKB-UniRule"/>
</dbReference>
<comment type="subunit">
    <text evidence="5">Heterodimer of an alpha and a beta subunit.</text>
</comment>
<dbReference type="GO" id="GO:0008290">
    <property type="term" value="C:F-actin capping protein complex"/>
    <property type="evidence" value="ECO:0007669"/>
    <property type="project" value="UniProtKB-UniRule"/>
</dbReference>
<dbReference type="GO" id="GO:0051015">
    <property type="term" value="F:actin filament binding"/>
    <property type="evidence" value="ECO:0007669"/>
    <property type="project" value="TreeGrafter"/>
</dbReference>
<organism evidence="6 7">
    <name type="scientific">Apostasia shenzhenica</name>
    <dbReference type="NCBI Taxonomy" id="1088818"/>
    <lineage>
        <taxon>Eukaryota</taxon>
        <taxon>Viridiplantae</taxon>
        <taxon>Streptophyta</taxon>
        <taxon>Embryophyta</taxon>
        <taxon>Tracheophyta</taxon>
        <taxon>Spermatophyta</taxon>
        <taxon>Magnoliopsida</taxon>
        <taxon>Liliopsida</taxon>
        <taxon>Asparagales</taxon>
        <taxon>Orchidaceae</taxon>
        <taxon>Apostasioideae</taxon>
        <taxon>Apostasia</taxon>
    </lineage>
</organism>
<dbReference type="GO" id="GO:0030036">
    <property type="term" value="P:actin cytoskeleton organization"/>
    <property type="evidence" value="ECO:0007669"/>
    <property type="project" value="TreeGrafter"/>
</dbReference>
<dbReference type="InterPro" id="IPR017865">
    <property type="entry name" value="F-actin_cap_asu_CS"/>
</dbReference>